<feature type="region of interest" description="Disordered" evidence="1">
    <location>
        <begin position="138"/>
        <end position="158"/>
    </location>
</feature>
<proteinExistence type="predicted"/>
<evidence type="ECO:0000256" key="1">
    <source>
        <dbReference type="SAM" id="MobiDB-lite"/>
    </source>
</evidence>
<sequence>MEIHHIRIASVKNVKVLIQLMSTHQRLMIKAWEPAPLVIKVLTTHLVKREEMLLVRNSTLGTLHKMVLTVLPDWYMKVKKDLDEVIVDAAFKNFIDYRFVEDSKAISEGKQLILMSLVRIYENVNIEDRKRKEEFMEKIKPKKKSTKRRKTTSRIIKR</sequence>
<organism evidence="2">
    <name type="scientific">marine sediment metagenome</name>
    <dbReference type="NCBI Taxonomy" id="412755"/>
    <lineage>
        <taxon>unclassified sequences</taxon>
        <taxon>metagenomes</taxon>
        <taxon>ecological metagenomes</taxon>
    </lineage>
</organism>
<feature type="compositionally biased region" description="Basic residues" evidence="1">
    <location>
        <begin position="140"/>
        <end position="158"/>
    </location>
</feature>
<gene>
    <name evidence="2" type="ORF">LCGC14_1925270</name>
</gene>
<comment type="caution">
    <text evidence="2">The sequence shown here is derived from an EMBL/GenBank/DDBJ whole genome shotgun (WGS) entry which is preliminary data.</text>
</comment>
<accession>A0A0F9FQA1</accession>
<protein>
    <submittedName>
        <fullName evidence="2">Uncharacterized protein</fullName>
    </submittedName>
</protein>
<dbReference type="EMBL" id="LAZR01020580">
    <property type="protein sequence ID" value="KKL88383.1"/>
    <property type="molecule type" value="Genomic_DNA"/>
</dbReference>
<name>A0A0F9FQA1_9ZZZZ</name>
<reference evidence="2" key="1">
    <citation type="journal article" date="2015" name="Nature">
        <title>Complex archaea that bridge the gap between prokaryotes and eukaryotes.</title>
        <authorList>
            <person name="Spang A."/>
            <person name="Saw J.H."/>
            <person name="Jorgensen S.L."/>
            <person name="Zaremba-Niedzwiedzka K."/>
            <person name="Martijn J."/>
            <person name="Lind A.E."/>
            <person name="van Eijk R."/>
            <person name="Schleper C."/>
            <person name="Guy L."/>
            <person name="Ettema T.J."/>
        </authorList>
    </citation>
    <scope>NUCLEOTIDE SEQUENCE</scope>
</reference>
<dbReference type="AlphaFoldDB" id="A0A0F9FQA1"/>
<evidence type="ECO:0000313" key="2">
    <source>
        <dbReference type="EMBL" id="KKL88383.1"/>
    </source>
</evidence>